<evidence type="ECO:0000313" key="2">
    <source>
        <dbReference type="EMBL" id="CAB4153433.1"/>
    </source>
</evidence>
<keyword evidence="1" id="KW-1133">Transmembrane helix</keyword>
<name>A0A6J5N8G0_9CAUD</name>
<organism evidence="2">
    <name type="scientific">uncultured Caudovirales phage</name>
    <dbReference type="NCBI Taxonomy" id="2100421"/>
    <lineage>
        <taxon>Viruses</taxon>
        <taxon>Duplodnaviria</taxon>
        <taxon>Heunggongvirae</taxon>
        <taxon>Uroviricota</taxon>
        <taxon>Caudoviricetes</taxon>
        <taxon>Peduoviridae</taxon>
        <taxon>Maltschvirus</taxon>
        <taxon>Maltschvirus maltsch</taxon>
    </lineage>
</organism>
<feature type="transmembrane region" description="Helical" evidence="1">
    <location>
        <begin position="6"/>
        <end position="27"/>
    </location>
</feature>
<proteinExistence type="predicted"/>
<gene>
    <name evidence="2" type="ORF">UFOVP623_38</name>
</gene>
<accession>A0A6J5N8G0</accession>
<sequence length="73" mass="8171">MIDFSSAQLTWIVLGACSMGGTGYLTMNNKVDEIDKKLAISINNTEHASKSMDLMQQQLNRIEEKLDKPVAKR</sequence>
<evidence type="ECO:0000256" key="1">
    <source>
        <dbReference type="SAM" id="Phobius"/>
    </source>
</evidence>
<protein>
    <submittedName>
        <fullName evidence="2">Uncharacterized protein</fullName>
    </submittedName>
</protein>
<keyword evidence="1" id="KW-0812">Transmembrane</keyword>
<keyword evidence="1" id="KW-0472">Membrane</keyword>
<dbReference type="EMBL" id="LR796593">
    <property type="protein sequence ID" value="CAB4153433.1"/>
    <property type="molecule type" value="Genomic_DNA"/>
</dbReference>
<reference evidence="2" key="1">
    <citation type="submission" date="2020-04" db="EMBL/GenBank/DDBJ databases">
        <authorList>
            <person name="Chiriac C."/>
            <person name="Salcher M."/>
            <person name="Ghai R."/>
            <person name="Kavagutti S V."/>
        </authorList>
    </citation>
    <scope>NUCLEOTIDE SEQUENCE</scope>
</reference>